<protein>
    <recommendedName>
        <fullName evidence="1">PPM-type phosphatase domain-containing protein</fullName>
    </recommendedName>
</protein>
<evidence type="ECO:0000313" key="2">
    <source>
        <dbReference type="EMBL" id="RQW11173.1"/>
    </source>
</evidence>
<dbReference type="EMBL" id="RQPI01000006">
    <property type="protein sequence ID" value="RQW11173.1"/>
    <property type="molecule type" value="Genomic_DNA"/>
</dbReference>
<dbReference type="Pfam" id="PF13672">
    <property type="entry name" value="PP2C_2"/>
    <property type="match status" value="1"/>
</dbReference>
<keyword evidence="3" id="KW-1185">Reference proteome</keyword>
<organism evidence="2 3">
    <name type="scientific">Paenibacillus rhizophilus</name>
    <dbReference type="NCBI Taxonomy" id="1850366"/>
    <lineage>
        <taxon>Bacteria</taxon>
        <taxon>Bacillati</taxon>
        <taxon>Bacillota</taxon>
        <taxon>Bacilli</taxon>
        <taxon>Bacillales</taxon>
        <taxon>Paenibacillaceae</taxon>
        <taxon>Paenibacillus</taxon>
    </lineage>
</organism>
<comment type="caution">
    <text evidence="2">The sequence shown here is derived from an EMBL/GenBank/DDBJ whole genome shotgun (WGS) entry which is preliminary data.</text>
</comment>
<evidence type="ECO:0000259" key="1">
    <source>
        <dbReference type="Pfam" id="PF13672"/>
    </source>
</evidence>
<dbReference type="OrthoDB" id="1755431at2"/>
<gene>
    <name evidence="2" type="ORF">EH198_12665</name>
</gene>
<feature type="domain" description="PPM-type phosphatase" evidence="1">
    <location>
        <begin position="15"/>
        <end position="248"/>
    </location>
</feature>
<proteinExistence type="predicted"/>
<accession>A0A3N9P4R9</accession>
<dbReference type="SUPFAM" id="SSF81606">
    <property type="entry name" value="PP2C-like"/>
    <property type="match status" value="1"/>
</dbReference>
<sequence>MGNMIEMDWISLQGTGEWNEDAILLNEELKLYGVVDGATSLVPYRGDGNETGGRLASQIIKQYAENVTAAEFKGMKDLLQEANFRLGQEMKRCGINLQSKNELWTAGAALIRITDTGIDFIQVGDCMIYAIYEDGSIRPITRDHVAAIDHESKQIWLDGIEAGVRSKDQLWETVKPVIAANKQKMNTPEGYSVLNGMAEAEQFFEYGRINRIKLKSLLLVSDGLFYPNEGETAEEDAVKSLVRQVSREGLEPYAEWLLQLEQEDAECIRYPRFKVSDDKTGIYIRLK</sequence>
<evidence type="ECO:0000313" key="3">
    <source>
        <dbReference type="Proteomes" id="UP000282529"/>
    </source>
</evidence>
<reference evidence="2 3" key="1">
    <citation type="submission" date="2018-11" db="EMBL/GenBank/DDBJ databases">
        <title>Genome sequence of strain 7197.</title>
        <authorList>
            <person name="Gao J."/>
            <person name="Sun J."/>
        </authorList>
    </citation>
    <scope>NUCLEOTIDE SEQUENCE [LARGE SCALE GENOMIC DNA]</scope>
    <source>
        <strain evidence="2 3">7197</strain>
    </source>
</reference>
<dbReference type="Proteomes" id="UP000282529">
    <property type="component" value="Unassembled WGS sequence"/>
</dbReference>
<dbReference type="InterPro" id="IPR001932">
    <property type="entry name" value="PPM-type_phosphatase-like_dom"/>
</dbReference>
<dbReference type="InterPro" id="IPR036457">
    <property type="entry name" value="PPM-type-like_dom_sf"/>
</dbReference>
<dbReference type="AlphaFoldDB" id="A0A3N9P4R9"/>
<name>A0A3N9P4R9_9BACL</name>
<dbReference type="Gene3D" id="3.60.40.10">
    <property type="entry name" value="PPM-type phosphatase domain"/>
    <property type="match status" value="1"/>
</dbReference>